<name>A0AAW1M417_SAPOF</name>
<sequence>MCNFKTLMICPRIVLAQVSCAYAATLYYVNLLYLNCSCLPCLHNKWLMIFQMYKNCEDNSYAIFMLTLVIEYINYSIVASSDLVLLANHLRFSFCYLNQRNLIRVD</sequence>
<feature type="chain" id="PRO_5043620806" evidence="1">
    <location>
        <begin position="17"/>
        <end position="106"/>
    </location>
</feature>
<dbReference type="EMBL" id="JBDFQZ010000003">
    <property type="protein sequence ID" value="KAK9740351.1"/>
    <property type="molecule type" value="Genomic_DNA"/>
</dbReference>
<evidence type="ECO:0000313" key="3">
    <source>
        <dbReference type="Proteomes" id="UP001443914"/>
    </source>
</evidence>
<proteinExistence type="predicted"/>
<accession>A0AAW1M417</accession>
<dbReference type="Proteomes" id="UP001443914">
    <property type="component" value="Unassembled WGS sequence"/>
</dbReference>
<keyword evidence="1" id="KW-0732">Signal</keyword>
<feature type="signal peptide" evidence="1">
    <location>
        <begin position="1"/>
        <end position="16"/>
    </location>
</feature>
<evidence type="ECO:0000256" key="1">
    <source>
        <dbReference type="SAM" id="SignalP"/>
    </source>
</evidence>
<keyword evidence="3" id="KW-1185">Reference proteome</keyword>
<reference evidence="2" key="1">
    <citation type="submission" date="2024-03" db="EMBL/GenBank/DDBJ databases">
        <title>WGS assembly of Saponaria officinalis var. Norfolk2.</title>
        <authorList>
            <person name="Jenkins J."/>
            <person name="Shu S."/>
            <person name="Grimwood J."/>
            <person name="Barry K."/>
            <person name="Goodstein D."/>
            <person name="Schmutz J."/>
            <person name="Leebens-Mack J."/>
            <person name="Osbourn A."/>
        </authorList>
    </citation>
    <scope>NUCLEOTIDE SEQUENCE [LARGE SCALE GENOMIC DNA]</scope>
    <source>
        <strain evidence="2">JIC</strain>
    </source>
</reference>
<comment type="caution">
    <text evidence="2">The sequence shown here is derived from an EMBL/GenBank/DDBJ whole genome shotgun (WGS) entry which is preliminary data.</text>
</comment>
<organism evidence="2 3">
    <name type="scientific">Saponaria officinalis</name>
    <name type="common">Common soapwort</name>
    <name type="synonym">Lychnis saponaria</name>
    <dbReference type="NCBI Taxonomy" id="3572"/>
    <lineage>
        <taxon>Eukaryota</taxon>
        <taxon>Viridiplantae</taxon>
        <taxon>Streptophyta</taxon>
        <taxon>Embryophyta</taxon>
        <taxon>Tracheophyta</taxon>
        <taxon>Spermatophyta</taxon>
        <taxon>Magnoliopsida</taxon>
        <taxon>eudicotyledons</taxon>
        <taxon>Gunneridae</taxon>
        <taxon>Pentapetalae</taxon>
        <taxon>Caryophyllales</taxon>
        <taxon>Caryophyllaceae</taxon>
        <taxon>Caryophylleae</taxon>
        <taxon>Saponaria</taxon>
    </lineage>
</organism>
<dbReference type="AlphaFoldDB" id="A0AAW1M417"/>
<gene>
    <name evidence="2" type="ORF">RND81_03G028500</name>
</gene>
<protein>
    <submittedName>
        <fullName evidence="2">Uncharacterized protein</fullName>
    </submittedName>
</protein>
<evidence type="ECO:0000313" key="2">
    <source>
        <dbReference type="EMBL" id="KAK9740351.1"/>
    </source>
</evidence>